<dbReference type="SMART" id="SM00671">
    <property type="entry name" value="SEL1"/>
    <property type="match status" value="4"/>
</dbReference>
<dbReference type="PANTHER" id="PTHR11102:SF160">
    <property type="entry name" value="ERAD-ASSOCIATED E3 UBIQUITIN-PROTEIN LIGASE COMPONENT HRD3"/>
    <property type="match status" value="1"/>
</dbReference>
<reference evidence="2 3" key="1">
    <citation type="submission" date="2019-03" db="EMBL/GenBank/DDBJ databases">
        <title>Genomic Encyclopedia of Type Strains, Phase IV (KMG-IV): sequencing the most valuable type-strain genomes for metagenomic binning, comparative biology and taxonomic classification.</title>
        <authorList>
            <person name="Goeker M."/>
        </authorList>
    </citation>
    <scope>NUCLEOTIDE SEQUENCE [LARGE SCALE GENOMIC DNA]</scope>
    <source>
        <strain evidence="2 3">DSM 103792</strain>
    </source>
</reference>
<proteinExistence type="predicted"/>
<organism evidence="2 3">
    <name type="scientific">Permianibacter aggregans</name>
    <dbReference type="NCBI Taxonomy" id="1510150"/>
    <lineage>
        <taxon>Bacteria</taxon>
        <taxon>Pseudomonadati</taxon>
        <taxon>Pseudomonadota</taxon>
        <taxon>Gammaproteobacteria</taxon>
        <taxon>Pseudomonadales</taxon>
        <taxon>Pseudomonadaceae</taxon>
        <taxon>Permianibacter</taxon>
    </lineage>
</organism>
<dbReference type="PANTHER" id="PTHR11102">
    <property type="entry name" value="SEL-1-LIKE PROTEIN"/>
    <property type="match status" value="1"/>
</dbReference>
<dbReference type="OrthoDB" id="8561742at2"/>
<dbReference type="InterPro" id="IPR050767">
    <property type="entry name" value="Sel1_AlgK"/>
</dbReference>
<evidence type="ECO:0000256" key="1">
    <source>
        <dbReference type="SAM" id="SignalP"/>
    </source>
</evidence>
<evidence type="ECO:0000313" key="2">
    <source>
        <dbReference type="EMBL" id="TDQ49049.1"/>
    </source>
</evidence>
<dbReference type="EMBL" id="SNYM01000005">
    <property type="protein sequence ID" value="TDQ49049.1"/>
    <property type="molecule type" value="Genomic_DNA"/>
</dbReference>
<keyword evidence="1" id="KW-0732">Signal</keyword>
<dbReference type="Gene3D" id="1.25.40.10">
    <property type="entry name" value="Tetratricopeptide repeat domain"/>
    <property type="match status" value="2"/>
</dbReference>
<feature type="signal peptide" evidence="1">
    <location>
        <begin position="1"/>
        <end position="19"/>
    </location>
</feature>
<gene>
    <name evidence="2" type="ORF">EV696_10523</name>
</gene>
<accession>A0A4R6UT82</accession>
<sequence>MKLHILGIVCAATAMTASADYLAGLDAYNSKDFAKAKQEFLLAAELGDAKAQRVLSTMYAKGEGGPMNAIDAYAWAAVAALEDTDVAAKIRDTIGAQLPPGIKAQAEKRATELMGMYSRPGLENRMLPQLNSNEPTIYDLQYAEAMLKSGVAVDYPTRAREKGDQGVLCASFYLDADGKPIAPAAFEPWAKPSVLAGSTEKQLESWRFQAGKPGVRYAYCLDFLIEDDKTWADFNAVEKQLQSAAGNRNALVALAKQLSAAAVSPRGRVDPKYATQAWRDAAMLGDVQAAYETGSRLLRGDGCRRDRVKGLRWMDHAARAGSADAKAYLALRLQADDELKLDPAKQQQYLSDAAASGHAEALLHQATQQLKSKDPNRWAEAVASLARLSERLSISVWDWRAYGLALIGEFEEAAELAEDALEFAQQYNLEQSHRQQAFIALQENRLPPAPK</sequence>
<evidence type="ECO:0000313" key="3">
    <source>
        <dbReference type="Proteomes" id="UP000295375"/>
    </source>
</evidence>
<dbReference type="Gene3D" id="3.30.2420.10">
    <property type="entry name" value="TonB"/>
    <property type="match status" value="1"/>
</dbReference>
<protein>
    <submittedName>
        <fullName evidence="2">TonB-like protein</fullName>
    </submittedName>
</protein>
<dbReference type="Proteomes" id="UP000295375">
    <property type="component" value="Unassembled WGS sequence"/>
</dbReference>
<keyword evidence="3" id="KW-1185">Reference proteome</keyword>
<dbReference type="AlphaFoldDB" id="A0A4R6UT82"/>
<comment type="caution">
    <text evidence="2">The sequence shown here is derived from an EMBL/GenBank/DDBJ whole genome shotgun (WGS) entry which is preliminary data.</text>
</comment>
<dbReference type="InterPro" id="IPR006597">
    <property type="entry name" value="Sel1-like"/>
</dbReference>
<dbReference type="InterPro" id="IPR011990">
    <property type="entry name" value="TPR-like_helical_dom_sf"/>
</dbReference>
<feature type="chain" id="PRO_5020395588" evidence="1">
    <location>
        <begin position="20"/>
        <end position="451"/>
    </location>
</feature>
<dbReference type="SUPFAM" id="SSF74653">
    <property type="entry name" value="TolA/TonB C-terminal domain"/>
    <property type="match status" value="1"/>
</dbReference>
<name>A0A4R6UT82_9GAMM</name>
<dbReference type="SUPFAM" id="SSF81901">
    <property type="entry name" value="HCP-like"/>
    <property type="match status" value="2"/>
</dbReference>